<dbReference type="EMBL" id="MFZO01000039">
    <property type="protein sequence ID" value="OGK24057.1"/>
    <property type="molecule type" value="Genomic_DNA"/>
</dbReference>
<dbReference type="InterPro" id="IPR003029">
    <property type="entry name" value="S1_domain"/>
</dbReference>
<dbReference type="CDD" id="cd00164">
    <property type="entry name" value="S1_like"/>
    <property type="match status" value="1"/>
</dbReference>
<feature type="domain" description="S1 motif" evidence="4">
    <location>
        <begin position="283"/>
        <end position="348"/>
    </location>
</feature>
<dbReference type="CDD" id="cd04465">
    <property type="entry name" value="S1_RPS1_repeat_ec2_hs2"/>
    <property type="match status" value="1"/>
</dbReference>
<sequence length="355" mass="40185">MSRTKTPTHPMEALLKSHKPTKISKGQELDASIVSLSKKGILFDIGAKAYAVLGDLEVKEISTYLPYLKAGNKMRVRIVAVESKDGYPVVSMRKFFQKGKWDILKEKKEKEEEIEVVCGEYGKGGVFADFMGIRGVVPKIQLTERYINQPEKLAEQKIKVRILEVDEEKNRLVVSQKAAALGISQKDLKEKFDKIIEGKTHKAKVLGVSEFGAFCEVEGVEGLIHISEISWEKVSNAAEYVKTGEALDVVVVEKNLTDSKLNLSLKRLTKDPWEDIEKKYPKDKEVKGTVVRKEKYGYFVRLEPGIEGLIHISKLSGEEKFESGQEVRVFVEKINNKGRRMSLLLPQKEKPVTYR</sequence>
<dbReference type="Proteomes" id="UP000177913">
    <property type="component" value="Unassembled WGS sequence"/>
</dbReference>
<feature type="domain" description="S1 motif" evidence="4">
    <location>
        <begin position="193"/>
        <end position="266"/>
    </location>
</feature>
<dbReference type="InterPro" id="IPR035104">
    <property type="entry name" value="Ribosomal_protein_S1-like"/>
</dbReference>
<dbReference type="InterPro" id="IPR012340">
    <property type="entry name" value="NA-bd_OB-fold"/>
</dbReference>
<dbReference type="PANTHER" id="PTHR10724">
    <property type="entry name" value="30S RIBOSOMAL PROTEIN S1"/>
    <property type="match status" value="1"/>
</dbReference>
<evidence type="ECO:0000256" key="3">
    <source>
        <dbReference type="ARBA" id="ARBA00023274"/>
    </source>
</evidence>
<reference evidence="5 6" key="1">
    <citation type="journal article" date="2016" name="Nat. Commun.">
        <title>Thousands of microbial genomes shed light on interconnected biogeochemical processes in an aquifer system.</title>
        <authorList>
            <person name="Anantharaman K."/>
            <person name="Brown C.T."/>
            <person name="Hug L.A."/>
            <person name="Sharon I."/>
            <person name="Castelle C.J."/>
            <person name="Probst A.J."/>
            <person name="Thomas B.C."/>
            <person name="Singh A."/>
            <person name="Wilkins M.J."/>
            <person name="Karaoz U."/>
            <person name="Brodie E.L."/>
            <person name="Williams K.H."/>
            <person name="Hubbard S.S."/>
            <person name="Banfield J.F."/>
        </authorList>
    </citation>
    <scope>NUCLEOTIDE SEQUENCE [LARGE SCALE GENOMIC DNA]</scope>
</reference>
<dbReference type="GO" id="GO:0006412">
    <property type="term" value="P:translation"/>
    <property type="evidence" value="ECO:0007669"/>
    <property type="project" value="TreeGrafter"/>
</dbReference>
<dbReference type="GO" id="GO:0022627">
    <property type="term" value="C:cytosolic small ribosomal subunit"/>
    <property type="evidence" value="ECO:0007669"/>
    <property type="project" value="TreeGrafter"/>
</dbReference>
<evidence type="ECO:0000256" key="1">
    <source>
        <dbReference type="ARBA" id="ARBA00006767"/>
    </source>
</evidence>
<keyword evidence="3" id="KW-0687">Ribonucleoprotein</keyword>
<evidence type="ECO:0000259" key="4">
    <source>
        <dbReference type="PROSITE" id="PS50126"/>
    </source>
</evidence>
<dbReference type="Gene3D" id="2.40.50.140">
    <property type="entry name" value="Nucleic acid-binding proteins"/>
    <property type="match status" value="4"/>
</dbReference>
<dbReference type="PROSITE" id="PS50126">
    <property type="entry name" value="S1"/>
    <property type="match status" value="4"/>
</dbReference>
<dbReference type="SMART" id="SM00316">
    <property type="entry name" value="S1"/>
    <property type="match status" value="4"/>
</dbReference>
<comment type="similarity">
    <text evidence="1">Belongs to the bacterial ribosomal protein bS1 family.</text>
</comment>
<protein>
    <recommendedName>
        <fullName evidence="4">S1 motif domain-containing protein</fullName>
    </recommendedName>
</protein>
<dbReference type="AlphaFoldDB" id="A0A1F7GY87"/>
<feature type="domain" description="S1 motif" evidence="4">
    <location>
        <begin position="111"/>
        <end position="177"/>
    </location>
</feature>
<comment type="caution">
    <text evidence="5">The sequence shown here is derived from an EMBL/GenBank/DDBJ whole genome shotgun (WGS) entry which is preliminary data.</text>
</comment>
<dbReference type="PANTHER" id="PTHR10724:SF7">
    <property type="entry name" value="SMALL RIBOSOMAL SUBUNIT PROTEIN BS1C"/>
    <property type="match status" value="1"/>
</dbReference>
<evidence type="ECO:0000256" key="2">
    <source>
        <dbReference type="ARBA" id="ARBA00022980"/>
    </source>
</evidence>
<name>A0A1F7GY87_9BACT</name>
<dbReference type="GO" id="GO:0003735">
    <property type="term" value="F:structural constituent of ribosome"/>
    <property type="evidence" value="ECO:0007669"/>
    <property type="project" value="TreeGrafter"/>
</dbReference>
<evidence type="ECO:0000313" key="6">
    <source>
        <dbReference type="Proteomes" id="UP000177913"/>
    </source>
</evidence>
<organism evidence="5 6">
    <name type="scientific">Candidatus Roizmanbacteria bacterium RIFCSPHIGHO2_02_FULL_38_11</name>
    <dbReference type="NCBI Taxonomy" id="1802039"/>
    <lineage>
        <taxon>Bacteria</taxon>
        <taxon>Candidatus Roizmaniibacteriota</taxon>
    </lineage>
</organism>
<keyword evidence="2" id="KW-0689">Ribosomal protein</keyword>
<dbReference type="GO" id="GO:0003729">
    <property type="term" value="F:mRNA binding"/>
    <property type="evidence" value="ECO:0007669"/>
    <property type="project" value="TreeGrafter"/>
</dbReference>
<dbReference type="SUPFAM" id="SSF50249">
    <property type="entry name" value="Nucleic acid-binding proteins"/>
    <property type="match status" value="4"/>
</dbReference>
<proteinExistence type="inferred from homology"/>
<feature type="domain" description="S1 motif" evidence="4">
    <location>
        <begin position="26"/>
        <end position="93"/>
    </location>
</feature>
<dbReference type="Pfam" id="PF00575">
    <property type="entry name" value="S1"/>
    <property type="match status" value="3"/>
</dbReference>
<dbReference type="PRINTS" id="PR00681">
    <property type="entry name" value="RIBOSOMALS1"/>
</dbReference>
<dbReference type="InterPro" id="IPR050437">
    <property type="entry name" value="Ribos_protein_bS1-like"/>
</dbReference>
<evidence type="ECO:0000313" key="5">
    <source>
        <dbReference type="EMBL" id="OGK24057.1"/>
    </source>
</evidence>
<gene>
    <name evidence="5" type="ORF">A3C25_05080</name>
</gene>
<accession>A0A1F7GY87</accession>